<organism evidence="3 4">
    <name type="scientific">Methanothermobacter thermautotrophicus (strain ATCC 29096 / DSM 1053 / JCM 10044 / NBRC 100330 / Delta H)</name>
    <name type="common">Methanobacterium thermoautotrophicum</name>
    <dbReference type="NCBI Taxonomy" id="187420"/>
    <lineage>
        <taxon>Archaea</taxon>
        <taxon>Methanobacteriati</taxon>
        <taxon>Methanobacteriota</taxon>
        <taxon>Methanomada group</taxon>
        <taxon>Methanobacteria</taxon>
        <taxon>Methanobacteriales</taxon>
        <taxon>Methanobacteriaceae</taxon>
        <taxon>Methanothermobacter</taxon>
    </lineage>
</organism>
<dbReference type="HOGENOM" id="CLU_1173389_0_0_2"/>
<dbReference type="PIR" id="C69060">
    <property type="entry name" value="C69060"/>
</dbReference>
<evidence type="ECO:0000256" key="1">
    <source>
        <dbReference type="SAM" id="Phobius"/>
    </source>
</evidence>
<dbReference type="RefSeq" id="WP_010877061.1">
    <property type="nucleotide sequence ID" value="NC_000916.1"/>
</dbReference>
<evidence type="ECO:0000259" key="2">
    <source>
        <dbReference type="Pfam" id="PF13194"/>
    </source>
</evidence>
<dbReference type="EMBL" id="AE000666">
    <property type="protein sequence ID" value="AAB85926.1"/>
    <property type="molecule type" value="Genomic_DNA"/>
</dbReference>
<feature type="domain" description="DUF4010" evidence="2">
    <location>
        <begin position="3"/>
        <end position="210"/>
    </location>
</feature>
<evidence type="ECO:0000313" key="3">
    <source>
        <dbReference type="EMBL" id="AAB85926.1"/>
    </source>
</evidence>
<feature type="transmembrane region" description="Helical" evidence="1">
    <location>
        <begin position="58"/>
        <end position="75"/>
    </location>
</feature>
<feature type="transmembrane region" description="Helical" evidence="1">
    <location>
        <begin position="155"/>
        <end position="176"/>
    </location>
</feature>
<dbReference type="InterPro" id="IPR025105">
    <property type="entry name" value="DUF4010"/>
</dbReference>
<accession>O27500</accession>
<proteinExistence type="predicted"/>
<gene>
    <name evidence="3" type="ordered locus">MTH_1451</name>
</gene>
<feature type="transmembrane region" description="Helical" evidence="1">
    <location>
        <begin position="128"/>
        <end position="149"/>
    </location>
</feature>
<dbReference type="GeneID" id="70676403"/>
<keyword evidence="1" id="KW-1133">Transmembrane helix</keyword>
<protein>
    <recommendedName>
        <fullName evidence="2">DUF4010 domain-containing protein</fullName>
    </recommendedName>
</protein>
<feature type="transmembrane region" description="Helical" evidence="1">
    <location>
        <begin position="188"/>
        <end position="211"/>
    </location>
</feature>
<dbReference type="EnsemblBacteria" id="AAB85926">
    <property type="protein sequence ID" value="AAB85926"/>
    <property type="gene ID" value="MTH_1451"/>
</dbReference>
<feature type="transmembrane region" description="Helical" evidence="1">
    <location>
        <begin position="25"/>
        <end position="46"/>
    </location>
</feature>
<feature type="transmembrane region" description="Helical" evidence="1">
    <location>
        <begin position="217"/>
        <end position="235"/>
    </location>
</feature>
<name>O27500_METTH</name>
<keyword evidence="1" id="KW-0472">Membrane</keyword>
<dbReference type="PANTHER" id="PTHR39084:SF1">
    <property type="entry name" value="DUF4010 DOMAIN-CONTAINING PROTEIN"/>
    <property type="match status" value="1"/>
</dbReference>
<evidence type="ECO:0000313" key="4">
    <source>
        <dbReference type="Proteomes" id="UP000005223"/>
    </source>
</evidence>
<feature type="transmembrane region" description="Helical" evidence="1">
    <location>
        <begin position="87"/>
        <end position="107"/>
    </location>
</feature>
<dbReference type="Pfam" id="PF13194">
    <property type="entry name" value="DUF4010"/>
    <property type="match status" value="1"/>
</dbReference>
<dbReference type="InParanoid" id="O27500"/>
<dbReference type="AlphaFoldDB" id="O27500"/>
<dbReference type="PaxDb" id="187420-MTH_1451"/>
<keyword evidence="4" id="KW-1185">Reference proteome</keyword>
<dbReference type="STRING" id="187420.MTH_1451"/>
<dbReference type="Proteomes" id="UP000005223">
    <property type="component" value="Chromosome"/>
</dbReference>
<sequence>MVVFISAISYAGYIAMKIAGPERGLGATGIIGGLVSSTAVVTAMAGRVRDSEDLMGPAVFAAVISSSMMFFRILLEVSVVNSSLVGYVAPPMLAMGVLGVMLAAMFMRSSSGIDSDIKIENPFSVKPALIFGALFLAILFISKAASVYLGRGGVLVASVISGVADVDAITVSMSILAAGGSISQSTAAAAITLAGVSNTLIKGGIALVLGTKKFGKRVGTLFVAIITAGLLAVLLT</sequence>
<dbReference type="KEGG" id="mth:MTH_1451"/>
<dbReference type="PANTHER" id="PTHR39084">
    <property type="entry name" value="MEMBRANE PROTEIN-RELATED"/>
    <property type="match status" value="1"/>
</dbReference>
<reference evidence="3 4" key="1">
    <citation type="journal article" date="1997" name="J. Bacteriol.">
        <title>Complete genome sequence of Methanobacterium thermoautotrophicum deltaH: functional analysis and comparative genomics.</title>
        <authorList>
            <person name="Smith D.R."/>
            <person name="Doucette-Stamm L.A."/>
            <person name="Deloughery C."/>
            <person name="Lee H.-M."/>
            <person name="Dubois J."/>
            <person name="Aldredge T."/>
            <person name="Bashirzadeh R."/>
            <person name="Blakely D."/>
            <person name="Cook R."/>
            <person name="Gilbert K."/>
            <person name="Harrison D."/>
            <person name="Hoang L."/>
            <person name="Keagle P."/>
            <person name="Lumm W."/>
            <person name="Pothier B."/>
            <person name="Qiu D."/>
            <person name="Spadafora R."/>
            <person name="Vicare R."/>
            <person name="Wang Y."/>
            <person name="Wierzbowski J."/>
            <person name="Gibson R."/>
            <person name="Jiwani N."/>
            <person name="Caruso A."/>
            <person name="Bush D."/>
            <person name="Safer H."/>
            <person name="Patwell D."/>
            <person name="Prabhakar S."/>
            <person name="McDougall S."/>
            <person name="Shimer G."/>
            <person name="Goyal A."/>
            <person name="Pietrovski S."/>
            <person name="Church G.M."/>
            <person name="Daniels C.J."/>
            <person name="Mao J.-i."/>
            <person name="Rice P."/>
            <person name="Nolling J."/>
            <person name="Reeve J.N."/>
        </authorList>
    </citation>
    <scope>NUCLEOTIDE SEQUENCE [LARGE SCALE GENOMIC DNA]</scope>
    <source>
        <strain evidence="4">ATCC 29096 / DSM 1053 / JCM 10044 / NBRC 100330 / Delta H</strain>
    </source>
</reference>
<keyword evidence="1" id="KW-0812">Transmembrane</keyword>